<evidence type="ECO:0000256" key="4">
    <source>
        <dbReference type="ARBA" id="ARBA00022827"/>
    </source>
</evidence>
<organism evidence="7 8">
    <name type="scientific">Goodea atripinnis</name>
    <dbReference type="NCBI Taxonomy" id="208336"/>
    <lineage>
        <taxon>Eukaryota</taxon>
        <taxon>Metazoa</taxon>
        <taxon>Chordata</taxon>
        <taxon>Craniata</taxon>
        <taxon>Vertebrata</taxon>
        <taxon>Euteleostomi</taxon>
        <taxon>Actinopterygii</taxon>
        <taxon>Neopterygii</taxon>
        <taxon>Teleostei</taxon>
        <taxon>Neoteleostei</taxon>
        <taxon>Acanthomorphata</taxon>
        <taxon>Ovalentaria</taxon>
        <taxon>Atherinomorphae</taxon>
        <taxon>Cyprinodontiformes</taxon>
        <taxon>Goodeidae</taxon>
        <taxon>Goodea</taxon>
    </lineage>
</organism>
<evidence type="ECO:0000256" key="5">
    <source>
        <dbReference type="ARBA" id="ARBA00023002"/>
    </source>
</evidence>
<feature type="domain" description="Oxidoreductase FAD/NAD(P)-binding" evidence="6">
    <location>
        <begin position="24"/>
        <end position="60"/>
    </location>
</feature>
<sequence>MSQYLDNMAIGDTIDFRGPNGLLIYEGKGITPMLQLIRRITSDPADDTKCSLIFANQVGCFDFILF</sequence>
<dbReference type="Gene3D" id="3.40.50.80">
    <property type="entry name" value="Nucleotide-binding domain of ferredoxin-NADP reductase (FNR) module"/>
    <property type="match status" value="1"/>
</dbReference>
<keyword evidence="5" id="KW-0560">Oxidoreductase</keyword>
<comment type="cofactor">
    <cofactor evidence="1">
        <name>FAD</name>
        <dbReference type="ChEBI" id="CHEBI:57692"/>
    </cofactor>
</comment>
<evidence type="ECO:0000256" key="3">
    <source>
        <dbReference type="ARBA" id="ARBA00022630"/>
    </source>
</evidence>
<comment type="caution">
    <text evidence="7">The sequence shown here is derived from an EMBL/GenBank/DDBJ whole genome shotgun (WGS) entry which is preliminary data.</text>
</comment>
<reference evidence="7 8" key="1">
    <citation type="submission" date="2021-06" db="EMBL/GenBank/DDBJ databases">
        <authorList>
            <person name="Palmer J.M."/>
        </authorList>
    </citation>
    <scope>NUCLEOTIDE SEQUENCE [LARGE SCALE GENOMIC DNA]</scope>
    <source>
        <strain evidence="7 8">GA_2019</strain>
        <tissue evidence="7">Muscle</tissue>
    </source>
</reference>
<name>A0ABV0PNI0_9TELE</name>
<keyword evidence="3" id="KW-0285">Flavoprotein</keyword>
<dbReference type="Pfam" id="PF00175">
    <property type="entry name" value="NAD_binding_1"/>
    <property type="match status" value="1"/>
</dbReference>
<dbReference type="PANTHER" id="PTHR19370:SF108">
    <property type="entry name" value="NADH-CYTOCHROME B5 REDUCTASE 2"/>
    <property type="match status" value="1"/>
</dbReference>
<protein>
    <recommendedName>
        <fullName evidence="6">Oxidoreductase FAD/NAD(P)-binding domain-containing protein</fullName>
    </recommendedName>
</protein>
<keyword evidence="8" id="KW-1185">Reference proteome</keyword>
<evidence type="ECO:0000313" key="8">
    <source>
        <dbReference type="Proteomes" id="UP001476798"/>
    </source>
</evidence>
<dbReference type="InterPro" id="IPR039261">
    <property type="entry name" value="FNR_nucleotide-bd"/>
</dbReference>
<accession>A0ABV0PNI0</accession>
<dbReference type="InterPro" id="IPR001433">
    <property type="entry name" value="OxRdtase_FAD/NAD-bd"/>
</dbReference>
<comment type="similarity">
    <text evidence="2">Belongs to the flavoprotein pyridine nucleotide cytochrome reductase family.</text>
</comment>
<dbReference type="Proteomes" id="UP001476798">
    <property type="component" value="Unassembled WGS sequence"/>
</dbReference>
<evidence type="ECO:0000313" key="7">
    <source>
        <dbReference type="EMBL" id="MEQ2185011.1"/>
    </source>
</evidence>
<dbReference type="EMBL" id="JAHRIO010080906">
    <property type="protein sequence ID" value="MEQ2185011.1"/>
    <property type="molecule type" value="Genomic_DNA"/>
</dbReference>
<evidence type="ECO:0000259" key="6">
    <source>
        <dbReference type="Pfam" id="PF00175"/>
    </source>
</evidence>
<evidence type="ECO:0000256" key="1">
    <source>
        <dbReference type="ARBA" id="ARBA00001974"/>
    </source>
</evidence>
<dbReference type="PANTHER" id="PTHR19370">
    <property type="entry name" value="NADH-CYTOCHROME B5 REDUCTASE"/>
    <property type="match status" value="1"/>
</dbReference>
<keyword evidence="4" id="KW-0274">FAD</keyword>
<gene>
    <name evidence="7" type="ORF">GOODEAATRI_013795</name>
</gene>
<dbReference type="SUPFAM" id="SSF52343">
    <property type="entry name" value="Ferredoxin reductase-like, C-terminal NADP-linked domain"/>
    <property type="match status" value="1"/>
</dbReference>
<evidence type="ECO:0000256" key="2">
    <source>
        <dbReference type="ARBA" id="ARBA00006105"/>
    </source>
</evidence>
<proteinExistence type="inferred from homology"/>
<dbReference type="InterPro" id="IPR001834">
    <property type="entry name" value="CBR-like"/>
</dbReference>